<sequence length="200" mass="22098">MALPDIRGYDGANGGKTRMSCLTVADMPTSAMAENQPCQDACSYVCVRFGIYLPLSCKVVSCCAARAYTVRKSSMPLHAAHSLPRCDREGRHMVVGCANAHGRRGPQSEAPAPGVRQRRRSIDLSPPHRLHQKRRSASVERHAQTGEGIPKALEEVGAWSRRHRLACRVEPRPREEAFQLLFQLVGKTFLHSRCGCPKQA</sequence>
<dbReference type="Proteomes" id="UP000494205">
    <property type="component" value="Unassembled WGS sequence"/>
</dbReference>
<organism evidence="2 3">
    <name type="scientific">Paraburkholderia rhynchosiae</name>
    <dbReference type="NCBI Taxonomy" id="487049"/>
    <lineage>
        <taxon>Bacteria</taxon>
        <taxon>Pseudomonadati</taxon>
        <taxon>Pseudomonadota</taxon>
        <taxon>Betaproteobacteria</taxon>
        <taxon>Burkholderiales</taxon>
        <taxon>Burkholderiaceae</taxon>
        <taxon>Paraburkholderia</taxon>
    </lineage>
</organism>
<feature type="region of interest" description="Disordered" evidence="1">
    <location>
        <begin position="99"/>
        <end position="147"/>
    </location>
</feature>
<name>A0A6J5ASI4_9BURK</name>
<reference evidence="2 3" key="1">
    <citation type="submission" date="2020-04" db="EMBL/GenBank/DDBJ databases">
        <authorList>
            <person name="De Canck E."/>
        </authorList>
    </citation>
    <scope>NUCLEOTIDE SEQUENCE [LARGE SCALE GENOMIC DNA]</scope>
    <source>
        <strain evidence="2 3">LMG 27174</strain>
    </source>
</reference>
<gene>
    <name evidence="2" type="ORF">LMG27174_02482</name>
</gene>
<protein>
    <submittedName>
        <fullName evidence="2">Uncharacterized protein</fullName>
    </submittedName>
</protein>
<evidence type="ECO:0000313" key="3">
    <source>
        <dbReference type="Proteomes" id="UP000494205"/>
    </source>
</evidence>
<evidence type="ECO:0000313" key="2">
    <source>
        <dbReference type="EMBL" id="CAB3677866.1"/>
    </source>
</evidence>
<dbReference type="EMBL" id="CADIJZ010000008">
    <property type="protein sequence ID" value="CAB3677866.1"/>
    <property type="molecule type" value="Genomic_DNA"/>
</dbReference>
<proteinExistence type="predicted"/>
<evidence type="ECO:0000256" key="1">
    <source>
        <dbReference type="SAM" id="MobiDB-lite"/>
    </source>
</evidence>
<dbReference type="AlphaFoldDB" id="A0A6J5ASI4"/>
<accession>A0A6J5ASI4</accession>